<accession>A0A4S4BS16</accession>
<dbReference type="PRINTS" id="PR00132">
    <property type="entry name" value="GLHYDRLASE2"/>
</dbReference>
<dbReference type="GO" id="GO:0004553">
    <property type="term" value="F:hydrolase activity, hydrolyzing O-glycosyl compounds"/>
    <property type="evidence" value="ECO:0007669"/>
    <property type="project" value="InterPro"/>
</dbReference>
<evidence type="ECO:0000256" key="1">
    <source>
        <dbReference type="ARBA" id="ARBA00007401"/>
    </source>
</evidence>
<dbReference type="InterPro" id="IPR036156">
    <property type="entry name" value="Beta-gal/glucu_dom_sf"/>
</dbReference>
<dbReference type="PANTHER" id="PTHR42732:SF1">
    <property type="entry name" value="BETA-MANNOSIDASE"/>
    <property type="match status" value="1"/>
</dbReference>
<evidence type="ECO:0000256" key="4">
    <source>
        <dbReference type="SAM" id="MobiDB-lite"/>
    </source>
</evidence>
<comment type="similarity">
    <text evidence="1">Belongs to the glycosyl hydrolase 2 family.</text>
</comment>
<dbReference type="Pfam" id="PF02837">
    <property type="entry name" value="Glyco_hydro_2_N"/>
    <property type="match status" value="1"/>
</dbReference>
<evidence type="ECO:0000256" key="2">
    <source>
        <dbReference type="ARBA" id="ARBA00022801"/>
    </source>
</evidence>
<dbReference type="SUPFAM" id="SSF49785">
    <property type="entry name" value="Galactose-binding domain-like"/>
    <property type="match status" value="2"/>
</dbReference>
<feature type="domain" description="F5/8 type C" evidence="5">
    <location>
        <begin position="778"/>
        <end position="924"/>
    </location>
</feature>
<dbReference type="InterPro" id="IPR008979">
    <property type="entry name" value="Galactose-bd-like_sf"/>
</dbReference>
<dbReference type="PROSITE" id="PS50022">
    <property type="entry name" value="FA58C_3"/>
    <property type="match status" value="1"/>
</dbReference>
<dbReference type="RefSeq" id="WP_136370746.1">
    <property type="nucleotide sequence ID" value="NZ_SSOB01000018.1"/>
</dbReference>
<dbReference type="InterPro" id="IPR006104">
    <property type="entry name" value="Glyco_hydro_2_N"/>
</dbReference>
<dbReference type="AlphaFoldDB" id="A0A4S4BS16"/>
<dbReference type="Gene3D" id="2.60.120.260">
    <property type="entry name" value="Galactose-binding domain-like"/>
    <property type="match status" value="2"/>
</dbReference>
<dbReference type="EMBL" id="SSOB01000018">
    <property type="protein sequence ID" value="THF77772.1"/>
    <property type="molecule type" value="Genomic_DNA"/>
</dbReference>
<dbReference type="InterPro" id="IPR006101">
    <property type="entry name" value="Glyco_hydro_2"/>
</dbReference>
<keyword evidence="2" id="KW-0378">Hydrolase</keyword>
<dbReference type="PROSITE" id="PS00608">
    <property type="entry name" value="GLYCOSYL_HYDROL_F2_2"/>
    <property type="match status" value="1"/>
</dbReference>
<reference evidence="6 7" key="1">
    <citation type="submission" date="2019-04" db="EMBL/GenBank/DDBJ databases">
        <title>Cohnella sp. nov. isolated from preserved vegetables.</title>
        <authorList>
            <person name="Lin S.-Y."/>
            <person name="Hung M.-H."/>
            <person name="Young C.-C."/>
        </authorList>
    </citation>
    <scope>NUCLEOTIDE SEQUENCE [LARGE SCALE GENOMIC DNA]</scope>
    <source>
        <strain evidence="6 7">CC-MHH1044</strain>
    </source>
</reference>
<feature type="region of interest" description="Disordered" evidence="4">
    <location>
        <begin position="622"/>
        <end position="641"/>
    </location>
</feature>
<evidence type="ECO:0000259" key="5">
    <source>
        <dbReference type="PROSITE" id="PS50022"/>
    </source>
</evidence>
<evidence type="ECO:0000313" key="7">
    <source>
        <dbReference type="Proteomes" id="UP000310636"/>
    </source>
</evidence>
<gene>
    <name evidence="6" type="ORF">E6C55_15650</name>
</gene>
<keyword evidence="3" id="KW-0326">Glycosidase</keyword>
<dbReference type="InterPro" id="IPR006103">
    <property type="entry name" value="Glyco_hydro_2_cat"/>
</dbReference>
<organism evidence="6 7">
    <name type="scientific">Cohnella fermenti</name>
    <dbReference type="NCBI Taxonomy" id="2565925"/>
    <lineage>
        <taxon>Bacteria</taxon>
        <taxon>Bacillati</taxon>
        <taxon>Bacillota</taxon>
        <taxon>Bacilli</taxon>
        <taxon>Bacillales</taxon>
        <taxon>Paenibacillaceae</taxon>
        <taxon>Cohnella</taxon>
    </lineage>
</organism>
<dbReference type="SUPFAM" id="SSF49303">
    <property type="entry name" value="beta-Galactosidase/glucuronidase domain"/>
    <property type="match status" value="1"/>
</dbReference>
<dbReference type="GO" id="GO:0005975">
    <property type="term" value="P:carbohydrate metabolic process"/>
    <property type="evidence" value="ECO:0007669"/>
    <property type="project" value="InterPro"/>
</dbReference>
<keyword evidence="7" id="KW-1185">Reference proteome</keyword>
<evidence type="ECO:0000313" key="6">
    <source>
        <dbReference type="EMBL" id="THF77772.1"/>
    </source>
</evidence>
<feature type="region of interest" description="Disordered" evidence="4">
    <location>
        <begin position="795"/>
        <end position="821"/>
    </location>
</feature>
<sequence>MRSERRRSCINLNREWRFVRSDEFGYEEERPKQAEYDDTGWRHVGLPHSFSIPYYMENEWFIGSGWYRKRFAYRPEWAGKLVHLAFEGVFQTAEVFVNGGLVGRHEGGYTGFCYDITEWLRDGSNVIAVRVGNEWSGRIAPRSGEHTFSGGIYRDVSLTVTEPLHLAWNGTFVTTPLLSNDGNETRMQVRVQAEVVNGSEEDKRVTVRTVVRDREGRETVATERTLEVAAGTTRKADSFGGPVSNPRLWGPDDPYLYRVTTEIVAEGEVVDEFEDTMGFRWMEWTADEGFFLNGRRLFLNGANVHQDQAGWGDAVTQAAIYRDVKMIKDAGMNFIRGSHYPHHPAFARACDEYGILFWSEATFWGMGGGANDTGERTDWRASAYPVLEEDREGFEISAIRQLREMIRINRNRPSVIVWSMGNEPFFSHESVRQQAVELLRRMVAVSREEDPTRPAAVGGAQRWELDRPDIADVAGLNGDGGGFYMKWDGDERVDDPETERPVIPQVVSEYGSEVMDRPGCYRPYYDHVAASRTDPYRHAAPKWRCGQALWCGFHHGSLANDMGHMGIVDYYRLPLRGWYWHRFNSTALNAAGEASELEQSVESERTARARIAMDRAALGYLGIEPPKEPGGEPEWPRPGTPTRLRLYPGVGSSTRIRNDGTDDTQLVVELVDENGKRVAASAPVALTVESGPGQFPSYAAKRIDTDTGLQVIEGLGAIVFRSYYAGVSVIVATSPGLQEARLTIVTTESVGTNHSIGTIESAAAIESEPDLTIPLPSKSAVQVKEAREQLLDLATNRPNKASSAARGYGKNNANDADPGSSWRAGSLASGEWWMLDLEGVKYPDRVELAFERAGMYRFVLEGSSDGESWSPLLDHREKAVELGKDGETLVKPVKRAACRYVRITFTQMPQEVPANLRTFGLFGLNSV</sequence>
<protein>
    <submittedName>
        <fullName evidence="6">Beta-galactosidase</fullName>
    </submittedName>
</protein>
<dbReference type="Gene3D" id="3.20.20.80">
    <property type="entry name" value="Glycosidases"/>
    <property type="match status" value="1"/>
</dbReference>
<proteinExistence type="inferred from homology"/>
<dbReference type="PANTHER" id="PTHR42732">
    <property type="entry name" value="BETA-GALACTOSIDASE"/>
    <property type="match status" value="1"/>
</dbReference>
<dbReference type="InterPro" id="IPR051913">
    <property type="entry name" value="GH2_Domain-Containing"/>
</dbReference>
<dbReference type="SUPFAM" id="SSF51445">
    <property type="entry name" value="(Trans)glycosidases"/>
    <property type="match status" value="1"/>
</dbReference>
<dbReference type="Pfam" id="PF00754">
    <property type="entry name" value="F5_F8_type_C"/>
    <property type="match status" value="1"/>
</dbReference>
<name>A0A4S4BS16_9BACL</name>
<dbReference type="InterPro" id="IPR006102">
    <property type="entry name" value="Ig-like_GH2"/>
</dbReference>
<dbReference type="Gene3D" id="2.60.40.10">
    <property type="entry name" value="Immunoglobulins"/>
    <property type="match status" value="2"/>
</dbReference>
<dbReference type="OrthoDB" id="9762066at2"/>
<evidence type="ECO:0000256" key="3">
    <source>
        <dbReference type="ARBA" id="ARBA00023295"/>
    </source>
</evidence>
<dbReference type="Proteomes" id="UP000310636">
    <property type="component" value="Unassembled WGS sequence"/>
</dbReference>
<comment type="caution">
    <text evidence="6">The sequence shown here is derived from an EMBL/GenBank/DDBJ whole genome shotgun (WGS) entry which is preliminary data.</text>
</comment>
<dbReference type="Pfam" id="PF02836">
    <property type="entry name" value="Glyco_hydro_2_C"/>
    <property type="match status" value="1"/>
</dbReference>
<dbReference type="InterPro" id="IPR023232">
    <property type="entry name" value="Glyco_hydro_2_AS"/>
</dbReference>
<dbReference type="InterPro" id="IPR013783">
    <property type="entry name" value="Ig-like_fold"/>
</dbReference>
<dbReference type="InterPro" id="IPR000421">
    <property type="entry name" value="FA58C"/>
</dbReference>
<dbReference type="InterPro" id="IPR017853">
    <property type="entry name" value="GH"/>
</dbReference>
<dbReference type="Pfam" id="PF00703">
    <property type="entry name" value="Glyco_hydro_2"/>
    <property type="match status" value="1"/>
</dbReference>